<keyword evidence="2" id="KW-1185">Reference proteome</keyword>
<name>A0ACC6L4S1_9SPHI</name>
<gene>
    <name evidence="1" type="ORF">J2X78_005102</name>
</gene>
<evidence type="ECO:0000313" key="2">
    <source>
        <dbReference type="Proteomes" id="UP001246858"/>
    </source>
</evidence>
<reference evidence="1" key="1">
    <citation type="submission" date="2023-07" db="EMBL/GenBank/DDBJ databases">
        <title>Sorghum-associated microbial communities from plants grown in Nebraska, USA.</title>
        <authorList>
            <person name="Schachtman D."/>
        </authorList>
    </citation>
    <scope>NUCLEOTIDE SEQUENCE</scope>
    <source>
        <strain evidence="1">2697</strain>
    </source>
</reference>
<accession>A0ACC6L4S1</accession>
<evidence type="ECO:0000313" key="1">
    <source>
        <dbReference type="EMBL" id="MDR6786507.1"/>
    </source>
</evidence>
<comment type="caution">
    <text evidence="1">The sequence shown here is derived from an EMBL/GenBank/DDBJ whole genome shotgun (WGS) entry which is preliminary data.</text>
</comment>
<proteinExistence type="predicted"/>
<organism evidence="1 2">
    <name type="scientific">Pedobacter africanus</name>
    <dbReference type="NCBI Taxonomy" id="151894"/>
    <lineage>
        <taxon>Bacteria</taxon>
        <taxon>Pseudomonadati</taxon>
        <taxon>Bacteroidota</taxon>
        <taxon>Sphingobacteriia</taxon>
        <taxon>Sphingobacteriales</taxon>
        <taxon>Sphingobacteriaceae</taxon>
        <taxon>Pedobacter</taxon>
    </lineage>
</organism>
<dbReference type="Proteomes" id="UP001246858">
    <property type="component" value="Unassembled WGS sequence"/>
</dbReference>
<dbReference type="EMBL" id="JAVDTF010000007">
    <property type="protein sequence ID" value="MDR6786507.1"/>
    <property type="molecule type" value="Genomic_DNA"/>
</dbReference>
<protein>
    <submittedName>
        <fullName evidence="1">TonB-linked SusC/RagA family outer membrane protein</fullName>
    </submittedName>
</protein>
<sequence>MYKIYTRILFWADHHVPRPQFTKTTKEKLLMQIKLVTVLMIATMVQVSAAGFAQRVTLKKNNISLEQLFTEIREQTGYTVLWSGIEIKEARKINANFRNAPLDEVLKSSLDNRSWKYEIEDKVVVIKKREPSFLDRMIYILKAIDVTGKVVDASGLPLAGATVKVKGRDQVTRTNENGVFTFKNIAEGAVLQISFLGYQTRELNAAPELGRIVMQLSDDKLEEVTVFSTGYQKIPRERATGSFDLISSKEIKNKIQTNVLERLEGMAPGLLLIGGKDNPNSNPAQDDGLTIRGVSTLYGTKRPLIVVDNFPIEGDINSINPNDVESITILKDAAAASIWGARAANGVIVITTKQGKQGNITFQYNNSFQFQAKPDISYLDRLSSANDIAIERKLLTPAYESNIQFNRSAFSAFAQLFMDSVAGRITPATYLNEVERLKGLDNTQQIKDLLMQTSFTQNHSFSFNGGNERNQYYGSFNYTNSNGYNLHEGNNNYTVFLKTSHKVTQRLSFGVNANLNFSNGQQAPVSALSVFRLKPYAMIQDANGNPMVVNRNADPANQNNSNAFSIAQRKAWGLADESYYPLKEVNNKELTNRGIAQRIQAELNYKITEGISVNLSYQLEKGSMANRNYVHADQADLIKEINDFITPTLNSSGQIATNVDGTLLTPTYNVPQGAKLTEVKSDYTGHVIRGVLAVDKVFAGDHQVAAQLGVENKQSSNNANSVTKYGYDDITLQFINLDWQKLQNLPLTLRSIGNGFNGINDYITYQENRFVSAFGNASYTYKNKYVLSGSIRIDQTNLFGTDPKYLYKPMWSAGLAWNATNEDFLLNHPVLNNLQLRATYGINGNIPKNSGPFMIATAGLNFVTNLPSNRITVPANNSLRWESTATTNLGLDFAIFNYRINGKLDYYHRNTTDILGDEFINPTYGFSNAQINSASMTNKGFEAQLTTKNIVGRDFRWSTTLMYAINKNKITHSALSPAFTNPRSIANGSPYLVGMPYGGLYSMRFAGLSPDKGQLRLLNADGNIEPNGVLTSRLDFAYFSGSKRPIHNGALTNMLSYKNLDLSFMFVFYAGHVARQSLPFASAGPNWMDGRLAQAWKKPGDEHTTIIPNVINDASSSYARAYYANFLDANVFNASYAKLREVILTYNVSPKSLNAIKYLKGLQFNVQCRNLLTITNNRFDIDPEAFSGQARTLPLMPTYAFGINATF</sequence>